<name>A0A1C0ZTN4_9BACL</name>
<reference evidence="2" key="1">
    <citation type="submission" date="2016-05" db="EMBL/GenBank/DDBJ databases">
        <title>Paenibacillus oryzae. sp. nov., isolated from the rice root.</title>
        <authorList>
            <person name="Zhang J."/>
            <person name="Zhang X."/>
        </authorList>
    </citation>
    <scope>NUCLEOTIDE SEQUENCE [LARGE SCALE GENOMIC DNA]</scope>
    <source>
        <strain evidence="2">KCTC13222</strain>
    </source>
</reference>
<dbReference type="STRING" id="512399.A8709_06780"/>
<comment type="caution">
    <text evidence="1">The sequence shown here is derived from an EMBL/GenBank/DDBJ whole genome shotgun (WGS) entry which is preliminary data.</text>
</comment>
<dbReference type="EMBL" id="LYPC01000028">
    <property type="protein sequence ID" value="OCT11373.1"/>
    <property type="molecule type" value="Genomic_DNA"/>
</dbReference>
<evidence type="ECO:0000313" key="1">
    <source>
        <dbReference type="EMBL" id="OCT11373.1"/>
    </source>
</evidence>
<gene>
    <name evidence="1" type="ORF">A8709_06780</name>
</gene>
<proteinExistence type="predicted"/>
<dbReference type="Proteomes" id="UP000093309">
    <property type="component" value="Unassembled WGS sequence"/>
</dbReference>
<evidence type="ECO:0000313" key="2">
    <source>
        <dbReference type="Proteomes" id="UP000093309"/>
    </source>
</evidence>
<accession>A0A1C0ZTN4</accession>
<sequence length="1024" mass="116314">MQPPKIDPRDIPDLIEQMKEMAPFYTPEWRFTPENPDPGSALFLMFAEMFNDNIKRLNRVPTKNLISFLNMFDVTLLPARPASSYLTFALNEGTKESVFISAGTQIAASIEADTILYETARSALLTPAVLTSMYVTSRKQDIILRIADEFLAASRHGYAMPKKLFQLQDGDNLQEHALYLEHSSLFTVIHPAQMEIEFRNSTRRFEENAISNQLADPELTEWLYATGDGWKPFDHVEAKENRVILRKRVREEIVPKEVNGRNGRWIQCRLKPHIFGHKTLADSRLSMDHISFKTDYIDTLETGGIQPDQMFYNDIDADPSGFYPFGDQFALYGSFYIGSQEVFTKTDGDIKLSFGLQAIENRFGANQTDPVDWKMVMKKTKFDKAPVHHVTVLQVAWEYWNGTTWVRLDVGKEAEKLFYYPIEQKVRKEIQFRCPADLQATYVNGNENRWIRARILHIENAYIAQALYLSPWVDEVLLTYQYEDRLYQAEHSVAFNNTVFEDRTKHSRQLAGGFEPFQPLEGNHPALCFSFDTPPVRGPISIFVSVKQQRFSEHDVPLLEWEYLRAGLIPGSPPEWVALKVIDETNGLTQSGTVQFVGPSDFAAASVFGQDGYWIRASNRDDIYDDVNGHIQIPTIQGVYLNTVHVLQQETIIGEVPDVKGLEETDYQLSRTGIVSEEVWVDETEFVTEEEISLFEQTGVPLTDIRRDSEGNILQVWVRWTAVRDLTESGSRDRHYLIDRTFGRIRVGDGVQGMHPPKGGLEQLKVTYQVTSGQIGNVAARQINQMQDSIAFVGEVYNPEPASGGCHAEKIESALVRGPELLKHRNRAVSSKDYEWLAREAYPNIAKVTCIANRNAYMHKEVGAMTLVILPKEGQQGSSTFPELKKQVERFILGRASSLVAFPERLQVIEPVYMEISVSAVVAVEAMDAVVLTEIQAIEKLNRFLDPLTGNFDNKGWAIGQQIHPSVFYALLKSIRAVSHVEKLYMTVFKIEDGERMELDVNRLPSLPHGIIVSGKHKVVVNVL</sequence>
<dbReference type="OrthoDB" id="366288at2"/>
<dbReference type="RefSeq" id="WP_065858348.1">
    <property type="nucleotide sequence ID" value="NZ_LYPC01000028.1"/>
</dbReference>
<protein>
    <submittedName>
        <fullName evidence="1">Uncharacterized protein</fullName>
    </submittedName>
</protein>
<keyword evidence="2" id="KW-1185">Reference proteome</keyword>
<dbReference type="AlphaFoldDB" id="A0A1C0ZTN4"/>
<organism evidence="1 2">
    <name type="scientific">Paenibacillus pectinilyticus</name>
    <dbReference type="NCBI Taxonomy" id="512399"/>
    <lineage>
        <taxon>Bacteria</taxon>
        <taxon>Bacillati</taxon>
        <taxon>Bacillota</taxon>
        <taxon>Bacilli</taxon>
        <taxon>Bacillales</taxon>
        <taxon>Paenibacillaceae</taxon>
        <taxon>Paenibacillus</taxon>
    </lineage>
</organism>